<dbReference type="InterPro" id="IPR021866">
    <property type="entry name" value="SpoIIAA-like"/>
</dbReference>
<dbReference type="OrthoDB" id="981162at2"/>
<evidence type="ECO:0000313" key="2">
    <source>
        <dbReference type="Proteomes" id="UP000324133"/>
    </source>
</evidence>
<dbReference type="Pfam" id="PF11964">
    <property type="entry name" value="SpoIIAA-like"/>
    <property type="match status" value="1"/>
</dbReference>
<keyword evidence="2" id="KW-1185">Reference proteome</keyword>
<evidence type="ECO:0008006" key="3">
    <source>
        <dbReference type="Google" id="ProtNLM"/>
    </source>
</evidence>
<organism evidence="1 2">
    <name type="scientific">Rufibacter hautae</name>
    <dbReference type="NCBI Taxonomy" id="2595005"/>
    <lineage>
        <taxon>Bacteria</taxon>
        <taxon>Pseudomonadati</taxon>
        <taxon>Bacteroidota</taxon>
        <taxon>Cytophagia</taxon>
        <taxon>Cytophagales</taxon>
        <taxon>Hymenobacteraceae</taxon>
        <taxon>Rufibacter</taxon>
    </lineage>
</organism>
<protein>
    <recommendedName>
        <fullName evidence="3">STAS/SEC14 domain-containing protein</fullName>
    </recommendedName>
</protein>
<accession>A0A5B6TN83</accession>
<name>A0A5B6TN83_9BACT</name>
<sequence>MSTNQVDTSLQAVVATYNGFLKHPEFREIAEASLHLIKQSGYSKILVDTRQTRVIQKESQQWIDREWFPRAIRAGVTHMAFLTPDDFFGKMSVEATNKQAVQVGQIDIQYFTSINAAKKWLLSKNGH</sequence>
<dbReference type="EMBL" id="VKKY01000001">
    <property type="protein sequence ID" value="KAA3440785.1"/>
    <property type="molecule type" value="Genomic_DNA"/>
</dbReference>
<dbReference type="Proteomes" id="UP000324133">
    <property type="component" value="Unassembled WGS sequence"/>
</dbReference>
<proteinExistence type="predicted"/>
<gene>
    <name evidence="1" type="ORF">FOA19_09110</name>
</gene>
<comment type="caution">
    <text evidence="1">The sequence shown here is derived from an EMBL/GenBank/DDBJ whole genome shotgun (WGS) entry which is preliminary data.</text>
</comment>
<dbReference type="AlphaFoldDB" id="A0A5B6TN83"/>
<evidence type="ECO:0000313" key="1">
    <source>
        <dbReference type="EMBL" id="KAA3440785.1"/>
    </source>
</evidence>
<reference evidence="1 2" key="1">
    <citation type="submission" date="2019-07" db="EMBL/GenBank/DDBJ databases">
        <title>Rufibacter sp. nov., isolated from lake sediment.</title>
        <authorList>
            <person name="Qu J.-H."/>
        </authorList>
    </citation>
    <scope>NUCLEOTIDE SEQUENCE [LARGE SCALE GENOMIC DNA]</scope>
    <source>
        <strain evidence="1 2">NBS58-1</strain>
    </source>
</reference>
<dbReference type="RefSeq" id="WP_149090414.1">
    <property type="nucleotide sequence ID" value="NZ_VKKY01000001.1"/>
</dbReference>